<evidence type="ECO:0000313" key="7">
    <source>
        <dbReference type="EMBL" id="BFD45934.1"/>
    </source>
</evidence>
<dbReference type="EMBL" id="AP029170">
    <property type="protein sequence ID" value="BFD45934.1"/>
    <property type="molecule type" value="Genomic_DNA"/>
</dbReference>
<dbReference type="Pfam" id="PF04335">
    <property type="entry name" value="VirB8"/>
    <property type="match status" value="1"/>
</dbReference>
<reference evidence="7" key="1">
    <citation type="submission" date="2024-01" db="EMBL/GenBank/DDBJ databases">
        <title>Sequencing the genomes of a sandfly, Sergentomyia squamirostris, and its two endosymbionts.</title>
        <authorList>
            <person name="Itokawa K."/>
            <person name="Sanjoba C."/>
        </authorList>
    </citation>
    <scope>NUCLEOTIDE SEQUENCE</scope>
    <source>
        <strain evidence="7">RiSSQ</strain>
    </source>
</reference>
<organism evidence="7">
    <name type="scientific">Candidatus Tisiphia endosymbiont of Sergentomyia squamirostris</name>
    <dbReference type="NCBI Taxonomy" id="3113639"/>
    <lineage>
        <taxon>Bacteria</taxon>
        <taxon>Pseudomonadati</taxon>
        <taxon>Pseudomonadota</taxon>
        <taxon>Alphaproteobacteria</taxon>
        <taxon>Rickettsiales</taxon>
        <taxon>Rickettsiaceae</taxon>
        <taxon>Rickettsieae</taxon>
        <taxon>Candidatus Tisiphia</taxon>
    </lineage>
</organism>
<dbReference type="AlphaFoldDB" id="A0AAT9G7X8"/>
<evidence type="ECO:0000256" key="4">
    <source>
        <dbReference type="ARBA" id="ARBA00023136"/>
    </source>
</evidence>
<sequence length="233" mass="27389">MDKVLNSVQEYIKSGEYFVDAKRWYNFEYIYPLVHRTFLLIFSVVLFVLFLSVVINFETLLPVKRQVRYVISAKSLKSATITNANHIKHNAINSIADIMIRNYVIHRESYDYDLLRPQYIFMQNNSTRIIFRQFANFMNIDNPLSPVMRYQKSLKRSVNISSVVYHKNNKAEVTFTSLAKNASNDILENMVWQATINFEIDAINIHLPPNSRFNFAVTGYKLKLIEDKSKKIR</sequence>
<dbReference type="InterPro" id="IPR007430">
    <property type="entry name" value="VirB8"/>
</dbReference>
<keyword evidence="3 5" id="KW-1133">Transmembrane helix</keyword>
<comment type="subcellular location">
    <subcellularLocation>
        <location evidence="1">Membrane</location>
        <topology evidence="1">Single-pass membrane protein</topology>
    </subcellularLocation>
</comment>
<protein>
    <submittedName>
        <fullName evidence="7">VirB8 family protein</fullName>
    </submittedName>
</protein>
<evidence type="ECO:0000256" key="5">
    <source>
        <dbReference type="SAM" id="Phobius"/>
    </source>
</evidence>
<dbReference type="SUPFAM" id="SSF54427">
    <property type="entry name" value="NTF2-like"/>
    <property type="match status" value="1"/>
</dbReference>
<dbReference type="CDD" id="cd16424">
    <property type="entry name" value="VirB8"/>
    <property type="match status" value="1"/>
</dbReference>
<evidence type="ECO:0000256" key="2">
    <source>
        <dbReference type="ARBA" id="ARBA00022692"/>
    </source>
</evidence>
<dbReference type="GO" id="GO:0016020">
    <property type="term" value="C:membrane"/>
    <property type="evidence" value="ECO:0007669"/>
    <property type="project" value="UniProtKB-SubCell"/>
</dbReference>
<name>A0AAT9G7X8_9RICK</name>
<proteinExistence type="predicted"/>
<feature type="domain" description="Bacterial virulence protein VirB8" evidence="6">
    <location>
        <begin position="38"/>
        <end position="208"/>
    </location>
</feature>
<dbReference type="Gene3D" id="3.10.450.230">
    <property type="entry name" value="VirB8 protein"/>
    <property type="match status" value="1"/>
</dbReference>
<dbReference type="InterPro" id="IPR032710">
    <property type="entry name" value="NTF2-like_dom_sf"/>
</dbReference>
<keyword evidence="4 5" id="KW-0472">Membrane</keyword>
<gene>
    <name evidence="7" type="ORF">DMENIID0002_05800</name>
</gene>
<evidence type="ECO:0000256" key="3">
    <source>
        <dbReference type="ARBA" id="ARBA00022989"/>
    </source>
</evidence>
<accession>A0AAT9G7X8</accession>
<feature type="transmembrane region" description="Helical" evidence="5">
    <location>
        <begin position="33"/>
        <end position="55"/>
    </location>
</feature>
<evidence type="ECO:0000259" key="6">
    <source>
        <dbReference type="Pfam" id="PF04335"/>
    </source>
</evidence>
<evidence type="ECO:0000256" key="1">
    <source>
        <dbReference type="ARBA" id="ARBA00004167"/>
    </source>
</evidence>
<keyword evidence="2 5" id="KW-0812">Transmembrane</keyword>